<dbReference type="OrthoDB" id="4082933at2759"/>
<dbReference type="GO" id="GO:0009277">
    <property type="term" value="C:fungal-type cell wall"/>
    <property type="evidence" value="ECO:0007669"/>
    <property type="project" value="TreeGrafter"/>
</dbReference>
<reference evidence="11" key="1">
    <citation type="journal article" date="2016" name="Nat. Commun.">
        <title>Genome analysis of three Pneumocystis species reveals adaptation mechanisms to life exclusively in mammalian hosts.</title>
        <authorList>
            <person name="Ma L."/>
            <person name="Chen Z."/>
            <person name="Huang D.W."/>
            <person name="Kutty G."/>
            <person name="Ishihara M."/>
            <person name="Wang H."/>
            <person name="Abouelleil A."/>
            <person name="Bishop L."/>
            <person name="Davey E."/>
            <person name="Deng R."/>
            <person name="Deng X."/>
            <person name="Fan L."/>
            <person name="Fantoni G."/>
            <person name="Fitzgerald M."/>
            <person name="Gogineni E."/>
            <person name="Goldberg J.M."/>
            <person name="Handley G."/>
            <person name="Hu X."/>
            <person name="Huber C."/>
            <person name="Jiao X."/>
            <person name="Jones K."/>
            <person name="Levin J.Z."/>
            <person name="Liu Y."/>
            <person name="Macdonald P."/>
            <person name="Melnikov A."/>
            <person name="Raley C."/>
            <person name="Sassi M."/>
            <person name="Sherman B.T."/>
            <person name="Song X."/>
            <person name="Sykes S."/>
            <person name="Tran B."/>
            <person name="Walsh L."/>
            <person name="Xia Y."/>
            <person name="Yang J."/>
            <person name="Young S."/>
            <person name="Zeng Q."/>
            <person name="Zheng X."/>
            <person name="Stephens R."/>
            <person name="Nusbaum C."/>
            <person name="Birren B.W."/>
            <person name="Azadi P."/>
            <person name="Lempicki R.A."/>
            <person name="Cuomo C.A."/>
            <person name="Kovacs J.A."/>
        </authorList>
    </citation>
    <scope>NUCLEOTIDE SEQUENCE [LARGE SCALE GENOMIC DNA]</scope>
    <source>
        <strain evidence="11">RU7</strain>
    </source>
</reference>
<name>A0A0W4ZTV0_PNEJ7</name>
<evidence type="ECO:0000256" key="3">
    <source>
        <dbReference type="ARBA" id="ARBA00022512"/>
    </source>
</evidence>
<keyword evidence="4" id="KW-0964">Secreted</keyword>
<dbReference type="GO" id="GO:0005576">
    <property type="term" value="C:extracellular region"/>
    <property type="evidence" value="ECO:0007669"/>
    <property type="project" value="TreeGrafter"/>
</dbReference>
<sequence>MIFNLFLLFFWLFFQDIWSANNQETLNRIKFRSYKRNIYNKENANPVEHSKRSEDTIERKWDDLNDFSYKNHLIYRRLKKLKMHNQVNHLQQRSNPPVESSKAAGFTNDQDRAFKTLLKRQLDAKQANLVYKEASKTTDLKNYFISSENLISGIFEENNLLENDNEDSEEYCGDECEECSDSELVQECSCEECDFGCFDKDDPSQMFCELIDNTDHITESILNDDLDNENKESSENALNFEASNINESNGINFLKKRSQYEENTDKEKEEKFLDSNLNNKFLLKHNLWYLNYVPYTEEGLCKTKEDIDYNLKLIPKKGFNSLCIYNSDPNALKIIGEASIAHNIDIILGIYIYHNSINTVNNDINSIFSGVCKVEELMLKIKEIKQKLNQLKLDIPITTEKTIVTYKMYLQHYSSPMIDLVGLNSHAFSSNNISTSLLKNFIHKQTKEIQKIFPRLQISILESK</sequence>
<protein>
    <submittedName>
        <fullName evidence="10">Uncharacterized protein</fullName>
    </submittedName>
</protein>
<feature type="coiled-coil region" evidence="8">
    <location>
        <begin position="374"/>
        <end position="401"/>
    </location>
</feature>
<gene>
    <name evidence="10" type="ORF">T551_01071</name>
</gene>
<dbReference type="Proteomes" id="UP000053447">
    <property type="component" value="Unassembled WGS sequence"/>
</dbReference>
<comment type="similarity">
    <text evidence="2">Belongs to the glycosyl hydrolase 17 family.</text>
</comment>
<dbReference type="GO" id="GO:0071555">
    <property type="term" value="P:cell wall organization"/>
    <property type="evidence" value="ECO:0007669"/>
    <property type="project" value="TreeGrafter"/>
</dbReference>
<dbReference type="SUPFAM" id="SSF51445">
    <property type="entry name" value="(Trans)glycosidases"/>
    <property type="match status" value="1"/>
</dbReference>
<dbReference type="PANTHER" id="PTHR16631">
    <property type="entry name" value="GLUCAN 1,3-BETA-GLUCOSIDASE"/>
    <property type="match status" value="1"/>
</dbReference>
<dbReference type="EMBL" id="LFWA01000004">
    <property type="protein sequence ID" value="KTW31810.1"/>
    <property type="molecule type" value="Genomic_DNA"/>
</dbReference>
<dbReference type="InterPro" id="IPR050732">
    <property type="entry name" value="Beta-glucan_modifiers"/>
</dbReference>
<keyword evidence="6" id="KW-0378">Hydrolase</keyword>
<evidence type="ECO:0000313" key="10">
    <source>
        <dbReference type="EMBL" id="KTW31810.1"/>
    </source>
</evidence>
<keyword evidence="5 9" id="KW-0732">Signal</keyword>
<accession>A0A0W4ZTV0</accession>
<dbReference type="GO" id="GO:0042973">
    <property type="term" value="F:glucan endo-1,3-beta-D-glucosidase activity"/>
    <property type="evidence" value="ECO:0007669"/>
    <property type="project" value="TreeGrafter"/>
</dbReference>
<dbReference type="STRING" id="1408657.A0A0W4ZTV0"/>
<keyword evidence="3" id="KW-0134">Cell wall</keyword>
<proteinExistence type="inferred from homology"/>
<feature type="chain" id="PRO_5006933902" evidence="9">
    <location>
        <begin position="20"/>
        <end position="464"/>
    </location>
</feature>
<dbReference type="GO" id="GO:0009986">
    <property type="term" value="C:cell surface"/>
    <property type="evidence" value="ECO:0007669"/>
    <property type="project" value="TreeGrafter"/>
</dbReference>
<comment type="subcellular location">
    <subcellularLocation>
        <location evidence="1">Secreted</location>
        <location evidence="1">Cell wall</location>
    </subcellularLocation>
</comment>
<evidence type="ECO:0000256" key="2">
    <source>
        <dbReference type="ARBA" id="ARBA00008773"/>
    </source>
</evidence>
<evidence type="ECO:0000256" key="1">
    <source>
        <dbReference type="ARBA" id="ARBA00004191"/>
    </source>
</evidence>
<evidence type="ECO:0000256" key="8">
    <source>
        <dbReference type="SAM" id="Coils"/>
    </source>
</evidence>
<comment type="caution">
    <text evidence="10">The sequence shown here is derived from an EMBL/GenBank/DDBJ whole genome shotgun (WGS) entry which is preliminary data.</text>
</comment>
<dbReference type="AlphaFoldDB" id="A0A0W4ZTV0"/>
<keyword evidence="7" id="KW-0326">Glycosidase</keyword>
<evidence type="ECO:0000313" key="11">
    <source>
        <dbReference type="Proteomes" id="UP000053447"/>
    </source>
</evidence>
<dbReference type="PANTHER" id="PTHR16631:SF24">
    <property type="entry name" value="FAMILY 17 GLUCOSIDASE SCW11-RELATED"/>
    <property type="match status" value="1"/>
</dbReference>
<keyword evidence="8" id="KW-0175">Coiled coil</keyword>
<dbReference type="VEuPathDB" id="FungiDB:T551_01071"/>
<evidence type="ECO:0000256" key="7">
    <source>
        <dbReference type="ARBA" id="ARBA00023295"/>
    </source>
</evidence>
<dbReference type="InterPro" id="IPR017853">
    <property type="entry name" value="GH"/>
</dbReference>
<dbReference type="GeneID" id="28939589"/>
<evidence type="ECO:0000256" key="6">
    <source>
        <dbReference type="ARBA" id="ARBA00022801"/>
    </source>
</evidence>
<dbReference type="RefSeq" id="XP_018230502.1">
    <property type="nucleotide sequence ID" value="XM_018373334.1"/>
</dbReference>
<evidence type="ECO:0000256" key="4">
    <source>
        <dbReference type="ARBA" id="ARBA00022525"/>
    </source>
</evidence>
<keyword evidence="11" id="KW-1185">Reference proteome</keyword>
<organism evidence="10 11">
    <name type="scientific">Pneumocystis jirovecii (strain RU7)</name>
    <name type="common">Human pneumocystis pneumonia agent</name>
    <dbReference type="NCBI Taxonomy" id="1408657"/>
    <lineage>
        <taxon>Eukaryota</taxon>
        <taxon>Fungi</taxon>
        <taxon>Dikarya</taxon>
        <taxon>Ascomycota</taxon>
        <taxon>Taphrinomycotina</taxon>
        <taxon>Pneumocystomycetes</taxon>
        <taxon>Pneumocystaceae</taxon>
        <taxon>Pneumocystis</taxon>
    </lineage>
</organism>
<evidence type="ECO:0000256" key="9">
    <source>
        <dbReference type="SAM" id="SignalP"/>
    </source>
</evidence>
<evidence type="ECO:0000256" key="5">
    <source>
        <dbReference type="ARBA" id="ARBA00022729"/>
    </source>
</evidence>
<feature type="signal peptide" evidence="9">
    <location>
        <begin position="1"/>
        <end position="19"/>
    </location>
</feature>